<name>A0A396RKL7_9SPHN</name>
<proteinExistence type="predicted"/>
<dbReference type="AlphaFoldDB" id="A0A396RKL7"/>
<evidence type="ECO:0000313" key="1">
    <source>
        <dbReference type="EMBL" id="RHW16827.1"/>
    </source>
</evidence>
<protein>
    <submittedName>
        <fullName evidence="1">Uncharacterized protein</fullName>
    </submittedName>
</protein>
<dbReference type="RefSeq" id="WP_118864801.1">
    <property type="nucleotide sequence ID" value="NZ_QWLV01000007.1"/>
</dbReference>
<dbReference type="EMBL" id="QWLV01000007">
    <property type="protein sequence ID" value="RHW16827.1"/>
    <property type="molecule type" value="Genomic_DNA"/>
</dbReference>
<evidence type="ECO:0000313" key="2">
    <source>
        <dbReference type="Proteomes" id="UP000266693"/>
    </source>
</evidence>
<comment type="caution">
    <text evidence="1">The sequence shown here is derived from an EMBL/GenBank/DDBJ whole genome shotgun (WGS) entry which is preliminary data.</text>
</comment>
<organism evidence="1 2">
    <name type="scientific">Sphingomonas gilva</name>
    <dbReference type="NCBI Taxonomy" id="2305907"/>
    <lineage>
        <taxon>Bacteria</taxon>
        <taxon>Pseudomonadati</taxon>
        <taxon>Pseudomonadota</taxon>
        <taxon>Alphaproteobacteria</taxon>
        <taxon>Sphingomonadales</taxon>
        <taxon>Sphingomonadaceae</taxon>
        <taxon>Sphingomonas</taxon>
    </lineage>
</organism>
<keyword evidence="2" id="KW-1185">Reference proteome</keyword>
<sequence length="69" mass="7342">MDLSFTPLGRERRRVAASPDLAMMLAGVSARQAASPTARAQQHLGVSIPALAASFHSEVSDLLVTRKPE</sequence>
<gene>
    <name evidence="1" type="ORF">D1610_13975</name>
</gene>
<dbReference type="OrthoDB" id="7581072at2"/>
<accession>A0A396RKL7</accession>
<dbReference type="Proteomes" id="UP000266693">
    <property type="component" value="Unassembled WGS sequence"/>
</dbReference>
<reference evidence="1 2" key="1">
    <citation type="submission" date="2018-08" db="EMBL/GenBank/DDBJ databases">
        <title>The multiple taxonomic identification of Sphingomonas gilva.</title>
        <authorList>
            <person name="Zhu D."/>
            <person name="Zheng S."/>
        </authorList>
    </citation>
    <scope>NUCLEOTIDE SEQUENCE [LARGE SCALE GENOMIC DNA]</scope>
    <source>
        <strain evidence="1 2">ZDH117</strain>
    </source>
</reference>